<dbReference type="AlphaFoldDB" id="A0A226D112"/>
<accession>A0A226D112</accession>
<evidence type="ECO:0000256" key="1">
    <source>
        <dbReference type="SAM" id="SignalP"/>
    </source>
</evidence>
<comment type="caution">
    <text evidence="2">The sequence shown here is derived from an EMBL/GenBank/DDBJ whole genome shotgun (WGS) entry which is preliminary data.</text>
</comment>
<keyword evidence="3" id="KW-1185">Reference proteome</keyword>
<dbReference type="Proteomes" id="UP000198287">
    <property type="component" value="Unassembled WGS sequence"/>
</dbReference>
<name>A0A226D112_FOLCA</name>
<evidence type="ECO:0000313" key="3">
    <source>
        <dbReference type="Proteomes" id="UP000198287"/>
    </source>
</evidence>
<keyword evidence="1" id="KW-0732">Signal</keyword>
<gene>
    <name evidence="2" type="ORF">Fcan01_26691</name>
</gene>
<sequence length="374" mass="40924">MRNISYLALTLLYLQVPTTFSAIPCPLIWQGHFGSEKMPENPIGPIAGAPDTAQFASRVWNAEYHGGWMQKSVSYYPLDATRAASSGDYELLTNPNECLIKWVDNSEQAPEDADKLTPIDATGSKVVGRALIGNSIHFGEVVGGVLLVSTGGTSTTRLTRYQLLHSYSSGLHLELKHFTLLNDAVTGRIDVLGQDEIYNLSDHAELRQWIRVAKKVTEETTIAQERYSRSLTTLRVTLDFSVSIGLGDVLPSIDVPIGGVGFMVGWEEGEYKNQTVTHGSERELDLLREVIVPPATSVLATSQIVMIDNFQSDYEAIGEYSAPGLTSSQIARILLLDGITGEEDRVLNTVTAQVRGTIGGTLATFNEFNIKQIF</sequence>
<feature type="signal peptide" evidence="1">
    <location>
        <begin position="1"/>
        <end position="21"/>
    </location>
</feature>
<protein>
    <submittedName>
        <fullName evidence="2">Uncharacterized protein</fullName>
    </submittedName>
</protein>
<dbReference type="EMBL" id="LNIX01000045">
    <property type="protein sequence ID" value="OXA38488.1"/>
    <property type="molecule type" value="Genomic_DNA"/>
</dbReference>
<evidence type="ECO:0000313" key="2">
    <source>
        <dbReference type="EMBL" id="OXA38488.1"/>
    </source>
</evidence>
<organism evidence="2 3">
    <name type="scientific">Folsomia candida</name>
    <name type="common">Springtail</name>
    <dbReference type="NCBI Taxonomy" id="158441"/>
    <lineage>
        <taxon>Eukaryota</taxon>
        <taxon>Metazoa</taxon>
        <taxon>Ecdysozoa</taxon>
        <taxon>Arthropoda</taxon>
        <taxon>Hexapoda</taxon>
        <taxon>Collembola</taxon>
        <taxon>Entomobryomorpha</taxon>
        <taxon>Isotomoidea</taxon>
        <taxon>Isotomidae</taxon>
        <taxon>Proisotominae</taxon>
        <taxon>Folsomia</taxon>
    </lineage>
</organism>
<proteinExistence type="predicted"/>
<reference evidence="2 3" key="1">
    <citation type="submission" date="2015-12" db="EMBL/GenBank/DDBJ databases">
        <title>The genome of Folsomia candida.</title>
        <authorList>
            <person name="Faddeeva A."/>
            <person name="Derks M.F."/>
            <person name="Anvar Y."/>
            <person name="Smit S."/>
            <person name="Van Straalen N."/>
            <person name="Roelofs D."/>
        </authorList>
    </citation>
    <scope>NUCLEOTIDE SEQUENCE [LARGE SCALE GENOMIC DNA]</scope>
    <source>
        <strain evidence="2 3">VU population</strain>
        <tissue evidence="2">Whole body</tissue>
    </source>
</reference>
<feature type="chain" id="PRO_5012104181" evidence="1">
    <location>
        <begin position="22"/>
        <end position="374"/>
    </location>
</feature>